<protein>
    <recommendedName>
        <fullName evidence="1">Damage-control phosphatase ARMT1-like metal-binding domain-containing protein</fullName>
    </recommendedName>
</protein>
<dbReference type="AlphaFoldDB" id="A0A841GKP6"/>
<dbReference type="InterPro" id="IPR036075">
    <property type="entry name" value="ARMT-1-like_metal-bd_sf"/>
</dbReference>
<dbReference type="InterPro" id="IPR002791">
    <property type="entry name" value="ARMT1-like_metal-bd"/>
</dbReference>
<dbReference type="SUPFAM" id="SSF111321">
    <property type="entry name" value="AF1104-like"/>
    <property type="match status" value="1"/>
</dbReference>
<organism evidence="2 3">
    <name type="scientific">Thermosipho japonicus</name>
    <dbReference type="NCBI Taxonomy" id="90323"/>
    <lineage>
        <taxon>Bacteria</taxon>
        <taxon>Thermotogati</taxon>
        <taxon>Thermotogota</taxon>
        <taxon>Thermotogae</taxon>
        <taxon>Thermotogales</taxon>
        <taxon>Fervidobacteriaceae</taxon>
        <taxon>Thermosipho</taxon>
    </lineage>
</organism>
<dbReference type="Gene3D" id="3.40.50.10880">
    <property type="entry name" value="Uncharacterised protein PF01937, DUF89, domain 3"/>
    <property type="match status" value="1"/>
</dbReference>
<dbReference type="Pfam" id="PF01937">
    <property type="entry name" value="ARMT1-like_dom"/>
    <property type="match status" value="1"/>
</dbReference>
<sequence length="293" mass="33523">MKAISKCLTCHVNQAQRILDKFVISEHEKWNILKKVLNDLSQLNYNLKPIDIAEVMYEKLENYLNKSDLYSEEKKKSNDAALSLYKDFKSRILDSSDPLYEAAKLSVAGNLIDFGAKKDSTEELFKQVIEIWNQPFSIDDFEEFKKLLFSSKNLLFIADNAGEVVFDMLFIEIIKETLQDIEIFVALKGKPIINDATVDDGKYIGIEKFATIIDTKLKTAGASLPKSSEEFRRLFYDSDIIIAKGQGNFEGLSEESRNNLFFALVSKCEVISDFIGVEKNSKLFMNSKRIRQE</sequence>
<dbReference type="InterPro" id="IPR014444">
    <property type="entry name" value="PH1575-like"/>
</dbReference>
<reference evidence="2 3" key="1">
    <citation type="submission" date="2020-08" db="EMBL/GenBank/DDBJ databases">
        <title>Genomic Encyclopedia of Type Strains, Phase IV (KMG-IV): sequencing the most valuable type-strain genomes for metagenomic binning, comparative biology and taxonomic classification.</title>
        <authorList>
            <person name="Goeker M."/>
        </authorList>
    </citation>
    <scope>NUCLEOTIDE SEQUENCE [LARGE SCALE GENOMIC DNA]</scope>
    <source>
        <strain evidence="2 3">DSM 13481</strain>
    </source>
</reference>
<evidence type="ECO:0000259" key="1">
    <source>
        <dbReference type="Pfam" id="PF01937"/>
    </source>
</evidence>
<feature type="domain" description="Damage-control phosphatase ARMT1-like metal-binding" evidence="1">
    <location>
        <begin position="4"/>
        <end position="283"/>
    </location>
</feature>
<gene>
    <name evidence="2" type="ORF">HNP65_001430</name>
</gene>
<dbReference type="PIRSF" id="PIRSF006593">
    <property type="entry name" value="UCP006593"/>
    <property type="match status" value="1"/>
</dbReference>
<dbReference type="Gene3D" id="1.10.285.20">
    <property type="entry name" value="Uncharacterised protein PF01937, DUF89, domain 2"/>
    <property type="match status" value="1"/>
</dbReference>
<comment type="caution">
    <text evidence="2">The sequence shown here is derived from an EMBL/GenBank/DDBJ whole genome shotgun (WGS) entry which is preliminary data.</text>
</comment>
<dbReference type="Proteomes" id="UP000555828">
    <property type="component" value="Unassembled WGS sequence"/>
</dbReference>
<name>A0A841GKP6_9BACT</name>
<evidence type="ECO:0000313" key="3">
    <source>
        <dbReference type="Proteomes" id="UP000555828"/>
    </source>
</evidence>
<proteinExistence type="predicted"/>
<dbReference type="EMBL" id="JACHEX010000004">
    <property type="protein sequence ID" value="MBB6062967.1"/>
    <property type="molecule type" value="Genomic_DNA"/>
</dbReference>
<keyword evidence="3" id="KW-1185">Reference proteome</keyword>
<dbReference type="RefSeq" id="WP_184619587.1">
    <property type="nucleotide sequence ID" value="NZ_JACHEX010000004.1"/>
</dbReference>
<evidence type="ECO:0000313" key="2">
    <source>
        <dbReference type="EMBL" id="MBB6062967.1"/>
    </source>
</evidence>
<accession>A0A841GKP6</accession>